<gene>
    <name evidence="3" type="ORF">NP048_14370</name>
</gene>
<feature type="domain" description="DUF4232" evidence="2">
    <location>
        <begin position="333"/>
        <end position="460"/>
    </location>
</feature>
<sequence length="471" mass="47418">MSTEGRPSTQPQEAAPGRRGLVVGAVAALVLLGVGGLLVRDVPPAGSHGCAVHADDGRPPAAVTEAAGRLREGVPADVASLEVVCRLAVEALPTGPGAPDVRDDPASWVVGVDAEAPQTQGVVAAARTLLDAAPTDVPFTWDLRVRDAARSLEVLLSAGGGTGLVADAVAVRLVPGVVETWFGAESGTVTVASAGDVVPVLRTTAGRDLPVTTVTTGDPWVEVRQVNPGAWPDEDAVALALDVAGWDGVWRVLLDGGEPASTTLTTAVEDDAQRAYVVSRLEALVAAPRVSFRVESPAAAIEGTVGGPAPASDVAAPDGAAADGVPADGVPACTGAELDVQVLGTDAALGSRFLFLAATHTGEQPCVVQGFPGLAFTRASGTWTPDLTQLPDRGTPPVVVLAPGSSVQSEVRWGAMSTAQDPDVAVAVTVQPVPGGPTVELALPTDLDVLAGATVKVRPWDVGGELPETGS</sequence>
<dbReference type="Proteomes" id="UP001316384">
    <property type="component" value="Chromosome"/>
</dbReference>
<keyword evidence="1" id="KW-0812">Transmembrane</keyword>
<evidence type="ECO:0000313" key="3">
    <source>
        <dbReference type="EMBL" id="UUI70967.1"/>
    </source>
</evidence>
<evidence type="ECO:0000256" key="1">
    <source>
        <dbReference type="SAM" id="Phobius"/>
    </source>
</evidence>
<keyword evidence="1" id="KW-0472">Membrane</keyword>
<dbReference type="InterPro" id="IPR025326">
    <property type="entry name" value="DUF4232"/>
</dbReference>
<keyword evidence="1" id="KW-1133">Transmembrane helix</keyword>
<feature type="transmembrane region" description="Helical" evidence="1">
    <location>
        <begin position="21"/>
        <end position="39"/>
    </location>
</feature>
<dbReference type="RefSeq" id="WP_227576302.1">
    <property type="nucleotide sequence ID" value="NZ_CP101987.1"/>
</dbReference>
<proteinExistence type="predicted"/>
<dbReference type="Pfam" id="PF14016">
    <property type="entry name" value="DUF4232"/>
    <property type="match status" value="1"/>
</dbReference>
<protein>
    <submittedName>
        <fullName evidence="3">DUF4232 domain-containing protein</fullName>
    </submittedName>
</protein>
<dbReference type="EMBL" id="CP101987">
    <property type="protein sequence ID" value="UUI70967.1"/>
    <property type="molecule type" value="Genomic_DNA"/>
</dbReference>
<accession>A0ABY5KKB9</accession>
<evidence type="ECO:0000259" key="2">
    <source>
        <dbReference type="Pfam" id="PF14016"/>
    </source>
</evidence>
<evidence type="ECO:0000313" key="4">
    <source>
        <dbReference type="Proteomes" id="UP001316384"/>
    </source>
</evidence>
<name>A0ABY5KKB9_9CELL</name>
<keyword evidence="4" id="KW-1185">Reference proteome</keyword>
<organism evidence="3 4">
    <name type="scientific">Cellulomonas xiejunii</name>
    <dbReference type="NCBI Taxonomy" id="2968083"/>
    <lineage>
        <taxon>Bacteria</taxon>
        <taxon>Bacillati</taxon>
        <taxon>Actinomycetota</taxon>
        <taxon>Actinomycetes</taxon>
        <taxon>Micrococcales</taxon>
        <taxon>Cellulomonadaceae</taxon>
        <taxon>Cellulomonas</taxon>
    </lineage>
</organism>
<reference evidence="3 4" key="1">
    <citation type="submission" date="2022-07" db="EMBL/GenBank/DDBJ databases">
        <title>Novel species in genus cellulomonas.</title>
        <authorList>
            <person name="Ye L."/>
        </authorList>
    </citation>
    <scope>NUCLEOTIDE SEQUENCE [LARGE SCALE GENOMIC DNA]</scope>
    <source>
        <strain evidence="4">zg-B89</strain>
    </source>
</reference>